<dbReference type="HOGENOM" id="CLU_993160_0_0_0"/>
<evidence type="ECO:0000313" key="1">
    <source>
        <dbReference type="EMBL" id="ABF41046.1"/>
    </source>
</evidence>
<gene>
    <name evidence="1" type="ordered locus">Acid345_2045</name>
</gene>
<reference evidence="1 2" key="1">
    <citation type="journal article" date="2009" name="Appl. Environ. Microbiol.">
        <title>Three genomes from the phylum Acidobacteria provide insight into the lifestyles of these microorganisms in soils.</title>
        <authorList>
            <person name="Ward N.L."/>
            <person name="Challacombe J.F."/>
            <person name="Janssen P.H."/>
            <person name="Henrissat B."/>
            <person name="Coutinho P.M."/>
            <person name="Wu M."/>
            <person name="Xie G."/>
            <person name="Haft D.H."/>
            <person name="Sait M."/>
            <person name="Badger J."/>
            <person name="Barabote R.D."/>
            <person name="Bradley B."/>
            <person name="Brettin T.S."/>
            <person name="Brinkac L.M."/>
            <person name="Bruce D."/>
            <person name="Creasy T."/>
            <person name="Daugherty S.C."/>
            <person name="Davidsen T.M."/>
            <person name="DeBoy R.T."/>
            <person name="Detter J.C."/>
            <person name="Dodson R.J."/>
            <person name="Durkin A.S."/>
            <person name="Ganapathy A."/>
            <person name="Gwinn-Giglio M."/>
            <person name="Han C.S."/>
            <person name="Khouri H."/>
            <person name="Kiss H."/>
            <person name="Kothari S.P."/>
            <person name="Madupu R."/>
            <person name="Nelson K.E."/>
            <person name="Nelson W.C."/>
            <person name="Paulsen I."/>
            <person name="Penn K."/>
            <person name="Ren Q."/>
            <person name="Rosovitz M.J."/>
            <person name="Selengut J.D."/>
            <person name="Shrivastava S."/>
            <person name="Sullivan S.A."/>
            <person name="Tapia R."/>
            <person name="Thompson L.S."/>
            <person name="Watkins K.L."/>
            <person name="Yang Q."/>
            <person name="Yu C."/>
            <person name="Zafar N."/>
            <person name="Zhou L."/>
            <person name="Kuske C.R."/>
        </authorList>
    </citation>
    <scope>NUCLEOTIDE SEQUENCE [LARGE SCALE GENOMIC DNA]</scope>
    <source>
        <strain evidence="1 2">Ellin345</strain>
    </source>
</reference>
<proteinExistence type="predicted"/>
<name>Q1IQ04_KORVE</name>
<dbReference type="RefSeq" id="WP_011522847.1">
    <property type="nucleotide sequence ID" value="NC_008009.1"/>
</dbReference>
<dbReference type="EnsemblBacteria" id="ABF41046">
    <property type="protein sequence ID" value="ABF41046"/>
    <property type="gene ID" value="Acid345_2045"/>
</dbReference>
<dbReference type="AlphaFoldDB" id="Q1IQ04"/>
<accession>Q1IQ04</accession>
<sequence length="280" mass="29749">MSPRNPKSMAELRAIGRRHVLQIVPTRNSVRPVHLHDDERDLTSNPFATPTGPGGAQNFHNVAGSQIADPQVTNIYLGNFWGDRTFLEGFSKAIVENGYLDPLKDLGYGTGSGNYLGPIDGPSLSSGSTFSETDAESTLTSLLDAGTIALNDNSLFMLILPDGVTATTSDGSQSCSSFCGFHDAFDYNGSTVAFAVLPSSLCQGCGGLIGDFTAVYAHELAEAATDKVPGEGWVADDGEENGDLEAWVLLGWGPPDNPNLYTIQGYYTNERGDTVGAWRS</sequence>
<dbReference type="STRING" id="204669.Acid345_2045"/>
<evidence type="ECO:0000313" key="2">
    <source>
        <dbReference type="Proteomes" id="UP000002432"/>
    </source>
</evidence>
<dbReference type="Proteomes" id="UP000002432">
    <property type="component" value="Chromosome"/>
</dbReference>
<organism evidence="1 2">
    <name type="scientific">Koribacter versatilis (strain Ellin345)</name>
    <dbReference type="NCBI Taxonomy" id="204669"/>
    <lineage>
        <taxon>Bacteria</taxon>
        <taxon>Pseudomonadati</taxon>
        <taxon>Acidobacteriota</taxon>
        <taxon>Terriglobia</taxon>
        <taxon>Terriglobales</taxon>
        <taxon>Candidatus Korobacteraceae</taxon>
        <taxon>Candidatus Korobacter</taxon>
    </lineage>
</organism>
<dbReference type="KEGG" id="aba:Acid345_2045"/>
<dbReference type="EMBL" id="CP000360">
    <property type="protein sequence ID" value="ABF41046.1"/>
    <property type="molecule type" value="Genomic_DNA"/>
</dbReference>
<protein>
    <submittedName>
        <fullName evidence="1">Uncharacterized protein</fullName>
    </submittedName>
</protein>
<keyword evidence="2" id="KW-1185">Reference proteome</keyword>